<feature type="domain" description="tRNA nucleotidyltransferase/poly(A) polymerase RNA and SrmB- binding" evidence="13">
    <location>
        <begin position="174"/>
        <end position="232"/>
    </location>
</feature>
<comment type="catalytic activity">
    <reaction evidence="11">
        <text>a tRNA precursor + 2 CTP + ATP = a tRNA with a 3' CCA end + 3 diphosphate</text>
        <dbReference type="Rhea" id="RHEA:14433"/>
        <dbReference type="Rhea" id="RHEA-COMP:10465"/>
        <dbReference type="Rhea" id="RHEA-COMP:10468"/>
        <dbReference type="ChEBI" id="CHEBI:30616"/>
        <dbReference type="ChEBI" id="CHEBI:33019"/>
        <dbReference type="ChEBI" id="CHEBI:37563"/>
        <dbReference type="ChEBI" id="CHEBI:74896"/>
        <dbReference type="ChEBI" id="CHEBI:83071"/>
        <dbReference type="EC" id="2.7.7.72"/>
    </reaction>
</comment>
<dbReference type="InterPro" id="IPR043519">
    <property type="entry name" value="NT_sf"/>
</dbReference>
<dbReference type="Gene3D" id="1.10.246.80">
    <property type="match status" value="1"/>
</dbReference>
<feature type="binding site" evidence="11">
    <location>
        <position position="165"/>
    </location>
    <ligand>
        <name>CTP</name>
        <dbReference type="ChEBI" id="CHEBI:37563"/>
    </ligand>
</feature>
<keyword evidence="4 11" id="KW-0548">Nucleotidyltransferase</keyword>
<evidence type="ECO:0000256" key="5">
    <source>
        <dbReference type="ARBA" id="ARBA00022723"/>
    </source>
</evidence>
<keyword evidence="5 11" id="KW-0479">Metal-binding</keyword>
<feature type="binding site" evidence="11">
    <location>
        <position position="168"/>
    </location>
    <ligand>
        <name>CTP</name>
        <dbReference type="ChEBI" id="CHEBI:37563"/>
    </ligand>
</feature>
<evidence type="ECO:0000256" key="9">
    <source>
        <dbReference type="ARBA" id="ARBA00022842"/>
    </source>
</evidence>
<feature type="binding site" evidence="11">
    <location>
        <position position="159"/>
    </location>
    <ligand>
        <name>CTP</name>
        <dbReference type="ChEBI" id="CHEBI:37563"/>
    </ligand>
</feature>
<dbReference type="Pfam" id="PF01743">
    <property type="entry name" value="PolyA_pol"/>
    <property type="match status" value="1"/>
</dbReference>
<evidence type="ECO:0000256" key="1">
    <source>
        <dbReference type="ARBA" id="ARBA00001946"/>
    </source>
</evidence>
<evidence type="ECO:0000259" key="12">
    <source>
        <dbReference type="Pfam" id="PF01743"/>
    </source>
</evidence>
<reference evidence="15 16" key="1">
    <citation type="journal article" date="2016" name="Int. J. Syst. Evol. Microbiol.">
        <title>Streptococcuspantholopis sp. nov., isolated from faeces of the Tibetan antelope (Pantholops hodgsonii).</title>
        <authorList>
            <person name="Bai X."/>
            <person name="Xiong Y."/>
            <person name="Lu S."/>
            <person name="Jin D."/>
            <person name="Lai X."/>
            <person name="Yang J."/>
            <person name="Niu L."/>
            <person name="Hu S."/>
            <person name="Meng X."/>
            <person name="Pu J."/>
            <person name="Ye C."/>
            <person name="Xu J."/>
        </authorList>
    </citation>
    <scope>NUCLEOTIDE SEQUENCE [LARGE SCALE GENOMIC DNA]</scope>
    <source>
        <strain evidence="15 16">TA 26</strain>
    </source>
</reference>
<dbReference type="GO" id="GO:0001680">
    <property type="term" value="P:tRNA 3'-terminal CCA addition"/>
    <property type="evidence" value="ECO:0007669"/>
    <property type="project" value="UniProtKB-UniRule"/>
</dbReference>
<dbReference type="Proteomes" id="UP000077317">
    <property type="component" value="Chromosome"/>
</dbReference>
<dbReference type="KEGG" id="spat:A0O21_03640"/>
<comment type="function">
    <text evidence="11">Catalyzes the addition and repair of the essential 3'-terminal CCA sequence in tRNAs without using a nucleic acid template. Adds these three nucleotides in the order of C, C, and A to the tRNA nucleotide-73, using CTP and ATP as substrates and producing inorganic pyrophosphate. tRNA 3'-terminal CCA addition is required both for tRNA processing and repair. Also involved in tRNA surveillance by mediating tandem CCA addition to generate a CCACCA at the 3' terminus of unstable tRNAs. While stable tRNAs receive only 3'-terminal CCA, unstable tRNAs are marked with CCACCA and rapidly degraded.</text>
</comment>
<dbReference type="GO" id="GO:0000049">
    <property type="term" value="F:tRNA binding"/>
    <property type="evidence" value="ECO:0007669"/>
    <property type="project" value="UniProtKB-UniRule"/>
</dbReference>
<dbReference type="Gene3D" id="3.30.460.10">
    <property type="entry name" value="Beta Polymerase, domain 2"/>
    <property type="match status" value="1"/>
</dbReference>
<dbReference type="EMBL" id="CP014699">
    <property type="protein sequence ID" value="AND79182.1"/>
    <property type="molecule type" value="Genomic_DNA"/>
</dbReference>
<feature type="binding site" evidence="11">
    <location>
        <position position="35"/>
    </location>
    <ligand>
        <name>ATP</name>
        <dbReference type="ChEBI" id="CHEBI:30616"/>
    </ligand>
</feature>
<feature type="binding site" evidence="11">
    <location>
        <position position="162"/>
    </location>
    <ligand>
        <name>ATP</name>
        <dbReference type="ChEBI" id="CHEBI:30616"/>
    </ligand>
</feature>
<evidence type="ECO:0000313" key="16">
    <source>
        <dbReference type="Proteomes" id="UP000077317"/>
    </source>
</evidence>
<evidence type="ECO:0000256" key="10">
    <source>
        <dbReference type="ARBA" id="ARBA00022884"/>
    </source>
</evidence>
<gene>
    <name evidence="11" type="primary">cca</name>
    <name evidence="15" type="ORF">A0O21_03640</name>
</gene>
<dbReference type="SUPFAM" id="SSF81891">
    <property type="entry name" value="Poly A polymerase C-terminal region-like"/>
    <property type="match status" value="1"/>
</dbReference>
<comment type="miscellaneous">
    <text evidence="11">A single active site specifically recognizes both ATP and CTP and is responsible for their addition.</text>
</comment>
<evidence type="ECO:0000259" key="14">
    <source>
        <dbReference type="Pfam" id="PF13735"/>
    </source>
</evidence>
<evidence type="ECO:0000256" key="8">
    <source>
        <dbReference type="ARBA" id="ARBA00022840"/>
    </source>
</evidence>
<dbReference type="GO" id="GO:0042245">
    <property type="term" value="P:RNA repair"/>
    <property type="evidence" value="ECO:0007669"/>
    <property type="project" value="UniProtKB-KW"/>
</dbReference>
<comment type="cofactor">
    <cofactor evidence="1 11">
        <name>Mg(2+)</name>
        <dbReference type="ChEBI" id="CHEBI:18420"/>
    </cofactor>
</comment>
<dbReference type="GO" id="GO:0000287">
    <property type="term" value="F:magnesium ion binding"/>
    <property type="evidence" value="ECO:0007669"/>
    <property type="project" value="UniProtKB-UniRule"/>
</dbReference>
<dbReference type="InterPro" id="IPR032810">
    <property type="entry name" value="CCA-adding_enz_C"/>
</dbReference>
<reference evidence="16" key="2">
    <citation type="submission" date="2016-03" db="EMBL/GenBank/DDBJ databases">
        <title>Streptococcus antelopensis sp. nov., isolated from the feces of the Tibetan antelope (Pantholops hodgsonii) in Hoh Xil National Nature Reserve, Qinghai, China.</title>
        <authorList>
            <person name="Bai X."/>
        </authorList>
    </citation>
    <scope>NUCLEOTIDE SEQUENCE [LARGE SCALE GENOMIC DNA]</scope>
    <source>
        <strain evidence="16">TA 26</strain>
    </source>
</reference>
<keyword evidence="7 11" id="KW-0692">RNA repair</keyword>
<feature type="binding site" evidence="11">
    <location>
        <position position="116"/>
    </location>
    <ligand>
        <name>CTP</name>
        <dbReference type="ChEBI" id="CHEBI:37563"/>
    </ligand>
</feature>
<dbReference type="GO" id="GO:0005524">
    <property type="term" value="F:ATP binding"/>
    <property type="evidence" value="ECO:0007669"/>
    <property type="project" value="UniProtKB-UniRule"/>
</dbReference>
<comment type="catalytic activity">
    <reaction evidence="11">
        <text>a tRNA with a 3' CCA end + 2 CTP + ATP = a tRNA with a 3' CCACCA end + 3 diphosphate</text>
        <dbReference type="Rhea" id="RHEA:76235"/>
        <dbReference type="Rhea" id="RHEA-COMP:10468"/>
        <dbReference type="Rhea" id="RHEA-COMP:18655"/>
        <dbReference type="ChEBI" id="CHEBI:30616"/>
        <dbReference type="ChEBI" id="CHEBI:33019"/>
        <dbReference type="ChEBI" id="CHEBI:37563"/>
        <dbReference type="ChEBI" id="CHEBI:83071"/>
        <dbReference type="ChEBI" id="CHEBI:195187"/>
    </reaction>
</comment>
<dbReference type="PANTHER" id="PTHR46173:SF1">
    <property type="entry name" value="CCA TRNA NUCLEOTIDYLTRANSFERASE 1, MITOCHONDRIAL"/>
    <property type="match status" value="1"/>
</dbReference>
<dbReference type="PANTHER" id="PTHR46173">
    <property type="entry name" value="CCA TRNA NUCLEOTIDYLTRANSFERASE 1, MITOCHONDRIAL"/>
    <property type="match status" value="1"/>
</dbReference>
<evidence type="ECO:0000259" key="13">
    <source>
        <dbReference type="Pfam" id="PF12627"/>
    </source>
</evidence>
<dbReference type="GO" id="GO:0160016">
    <property type="term" value="F:CCACCA tRNA nucleotidyltransferase activity"/>
    <property type="evidence" value="ECO:0007669"/>
    <property type="project" value="RHEA"/>
</dbReference>
<dbReference type="Gene3D" id="1.20.58.560">
    <property type="match status" value="1"/>
</dbReference>
<dbReference type="Gene3D" id="1.10.110.30">
    <property type="match status" value="1"/>
</dbReference>
<proteinExistence type="inferred from homology"/>
<feature type="domain" description="Poly A polymerase head" evidence="12">
    <location>
        <begin position="27"/>
        <end position="147"/>
    </location>
</feature>
<evidence type="ECO:0000313" key="15">
    <source>
        <dbReference type="EMBL" id="AND79182.1"/>
    </source>
</evidence>
<evidence type="ECO:0000256" key="7">
    <source>
        <dbReference type="ARBA" id="ARBA00022800"/>
    </source>
</evidence>
<feature type="binding site" evidence="11">
    <location>
        <position position="47"/>
    </location>
    <ligand>
        <name>Mg(2+)</name>
        <dbReference type="ChEBI" id="CHEBI:18420"/>
    </ligand>
</feature>
<accession>A0A172Q6Z1</accession>
<feature type="domain" description="CCA-adding enzyme C-terminal" evidence="14">
    <location>
        <begin position="252"/>
        <end position="395"/>
    </location>
</feature>
<feature type="binding site" evidence="11">
    <location>
        <position position="116"/>
    </location>
    <ligand>
        <name>ATP</name>
        <dbReference type="ChEBI" id="CHEBI:30616"/>
    </ligand>
</feature>
<keyword evidence="16" id="KW-1185">Reference proteome</keyword>
<feature type="binding site" evidence="11">
    <location>
        <position position="35"/>
    </location>
    <ligand>
        <name>CTP</name>
        <dbReference type="ChEBI" id="CHEBI:37563"/>
    </ligand>
</feature>
<dbReference type="CDD" id="cd05398">
    <property type="entry name" value="NT_ClassII-CCAase"/>
    <property type="match status" value="1"/>
</dbReference>
<keyword evidence="10 11" id="KW-0694">RNA-binding</keyword>
<evidence type="ECO:0000256" key="11">
    <source>
        <dbReference type="HAMAP-Rule" id="MF_01263"/>
    </source>
</evidence>
<dbReference type="InterPro" id="IPR050264">
    <property type="entry name" value="Bact_CCA-adding_enz_type3_sf"/>
</dbReference>
<dbReference type="EC" id="2.7.7.72" evidence="11"/>
<keyword evidence="2 11" id="KW-0808">Transferase</keyword>
<evidence type="ECO:0000256" key="2">
    <source>
        <dbReference type="ARBA" id="ARBA00022679"/>
    </source>
</evidence>
<evidence type="ECO:0000256" key="4">
    <source>
        <dbReference type="ARBA" id="ARBA00022695"/>
    </source>
</evidence>
<feature type="binding site" evidence="11">
    <location>
        <position position="165"/>
    </location>
    <ligand>
        <name>ATP</name>
        <dbReference type="ChEBI" id="CHEBI:30616"/>
    </ligand>
</feature>
<feature type="binding site" evidence="11">
    <location>
        <position position="45"/>
    </location>
    <ligand>
        <name>Mg(2+)</name>
        <dbReference type="ChEBI" id="CHEBI:18420"/>
    </ligand>
</feature>
<keyword evidence="3 11" id="KW-0819">tRNA processing</keyword>
<feature type="binding site" evidence="11">
    <location>
        <position position="168"/>
    </location>
    <ligand>
        <name>ATP</name>
        <dbReference type="ChEBI" id="CHEBI:30616"/>
    </ligand>
</feature>
<feature type="binding site" evidence="11">
    <location>
        <position position="159"/>
    </location>
    <ligand>
        <name>ATP</name>
        <dbReference type="ChEBI" id="CHEBI:30616"/>
    </ligand>
</feature>
<evidence type="ECO:0000256" key="3">
    <source>
        <dbReference type="ARBA" id="ARBA00022694"/>
    </source>
</evidence>
<dbReference type="InterPro" id="IPR002646">
    <property type="entry name" value="PolA_pol_head_dom"/>
</dbReference>
<dbReference type="InterPro" id="IPR023068">
    <property type="entry name" value="CCA-adding_enz_firmicutes"/>
</dbReference>
<dbReference type="NCBIfam" id="NF009814">
    <property type="entry name" value="PRK13299.1"/>
    <property type="match status" value="1"/>
</dbReference>
<keyword evidence="6 11" id="KW-0547">Nucleotide-binding</keyword>
<name>A0A172Q6Z1_9STRE</name>
<sequence>MKLNALPSEFQEALPILNKIKRDGHQAYFVGGSVRDALLGRPIHDVDIATDAYPQEIKQLFPRTADIGIEHGTVLVLHKGAEYEVTTFRTEEAYVDYRRPSSVSFVRSLAEDLRRRDFTINALALDEEGEVIDHFAGLSDLKHGKLRAVGEPSERFSEDALRIMRGFRFAASLNFQLEPATFTAMAACSPLLENISVERLFVECDKLFLSPYWKQGLKALIDSGAFTYLPGLQGKEKELLKLREELSDSFVFVSSEQAWAFLILMIKPADSRQFLRLWKVSNQFQKTVLKLTAIYNLRGQGQLDKKMVYDYGRNLLLIAEGLREAQGLSVSFAQIEELYQELPIYSKREVAVNGKILIKELGLKPGPALGLILDNVEGAVVAGQLDNTKSAIFSYIAAHYPDIR</sequence>
<feature type="binding site" evidence="11">
    <location>
        <position position="32"/>
    </location>
    <ligand>
        <name>CTP</name>
        <dbReference type="ChEBI" id="CHEBI:37563"/>
    </ligand>
</feature>
<comment type="similarity">
    <text evidence="11">Belongs to the tRNA nucleotidyltransferase/poly(A) polymerase family. Bacterial CCA-adding enzyme type 3 subfamily.</text>
</comment>
<keyword evidence="8 11" id="KW-0067">ATP-binding</keyword>
<feature type="binding site" evidence="11">
    <location>
        <position position="162"/>
    </location>
    <ligand>
        <name>CTP</name>
        <dbReference type="ChEBI" id="CHEBI:37563"/>
    </ligand>
</feature>
<dbReference type="SUPFAM" id="SSF81301">
    <property type="entry name" value="Nucleotidyltransferase"/>
    <property type="match status" value="1"/>
</dbReference>
<dbReference type="STRING" id="1811193.A0O21_03640"/>
<dbReference type="RefSeq" id="WP_067061428.1">
    <property type="nucleotide sequence ID" value="NZ_CP014699.1"/>
</dbReference>
<dbReference type="Pfam" id="PF13735">
    <property type="entry name" value="tRNA_NucTran2_2"/>
    <property type="match status" value="1"/>
</dbReference>
<dbReference type="Pfam" id="PF12627">
    <property type="entry name" value="PolyA_pol_RNAbd"/>
    <property type="match status" value="1"/>
</dbReference>
<dbReference type="AlphaFoldDB" id="A0A172Q6Z1"/>
<dbReference type="HAMAP" id="MF_01263">
    <property type="entry name" value="CCA_bact_type3"/>
    <property type="match status" value="1"/>
</dbReference>
<feature type="binding site" evidence="11">
    <location>
        <position position="32"/>
    </location>
    <ligand>
        <name>ATP</name>
        <dbReference type="ChEBI" id="CHEBI:30616"/>
    </ligand>
</feature>
<dbReference type="InterPro" id="IPR032828">
    <property type="entry name" value="PolyA_RNA-bd"/>
</dbReference>
<dbReference type="GO" id="GO:0004810">
    <property type="term" value="F:CCA tRNA nucleotidyltransferase activity"/>
    <property type="evidence" value="ECO:0007669"/>
    <property type="project" value="UniProtKB-UniRule"/>
</dbReference>
<comment type="subunit">
    <text evidence="11">Homodimer.</text>
</comment>
<organism evidence="15 16">
    <name type="scientific">Streptococcus pantholopis</name>
    <dbReference type="NCBI Taxonomy" id="1811193"/>
    <lineage>
        <taxon>Bacteria</taxon>
        <taxon>Bacillati</taxon>
        <taxon>Bacillota</taxon>
        <taxon>Bacilli</taxon>
        <taxon>Lactobacillales</taxon>
        <taxon>Streptococcaceae</taxon>
        <taxon>Streptococcus</taxon>
    </lineage>
</organism>
<keyword evidence="9 11" id="KW-0460">Magnesium</keyword>
<evidence type="ECO:0000256" key="6">
    <source>
        <dbReference type="ARBA" id="ARBA00022741"/>
    </source>
</evidence>
<dbReference type="OrthoDB" id="9805698at2"/>
<protein>
    <recommendedName>
        <fullName evidence="11">CCA-adding enzyme</fullName>
        <ecNumber evidence="11">2.7.7.72</ecNumber>
    </recommendedName>
    <alternativeName>
        <fullName evidence="11">CCA tRNA nucleotidyltransferase</fullName>
    </alternativeName>
    <alternativeName>
        <fullName evidence="11">tRNA CCA-pyrophosphorylase</fullName>
    </alternativeName>
    <alternativeName>
        <fullName evidence="11">tRNA adenylyl-/cytidylyl- transferase</fullName>
    </alternativeName>
    <alternativeName>
        <fullName evidence="11">tRNA nucleotidyltransferase</fullName>
    </alternativeName>
    <alternativeName>
        <fullName evidence="11">tRNA-NT</fullName>
    </alternativeName>
</protein>